<evidence type="ECO:0000256" key="2">
    <source>
        <dbReference type="SAM" id="MobiDB-lite"/>
    </source>
</evidence>
<feature type="region of interest" description="Disordered" evidence="2">
    <location>
        <begin position="184"/>
        <end position="213"/>
    </location>
</feature>
<keyword evidence="1" id="KW-0802">TPR repeat</keyword>
<feature type="repeat" description="TPR" evidence="1">
    <location>
        <begin position="70"/>
        <end position="103"/>
    </location>
</feature>
<dbReference type="InterPro" id="IPR019734">
    <property type="entry name" value="TPR_rpt"/>
</dbReference>
<keyword evidence="3" id="KW-0732">Signal</keyword>
<name>A0A4P6HGI8_9BACT</name>
<dbReference type="EMBL" id="CP026538">
    <property type="protein sequence ID" value="QAZ66183.1"/>
    <property type="molecule type" value="Genomic_DNA"/>
</dbReference>
<dbReference type="SUPFAM" id="SSF48452">
    <property type="entry name" value="TPR-like"/>
    <property type="match status" value="1"/>
</dbReference>
<dbReference type="SMART" id="SM00028">
    <property type="entry name" value="TPR"/>
    <property type="match status" value="3"/>
</dbReference>
<dbReference type="Gene3D" id="1.25.40.10">
    <property type="entry name" value="Tetratricopeptide repeat domain"/>
    <property type="match status" value="1"/>
</dbReference>
<keyword evidence="5" id="KW-1185">Reference proteome</keyword>
<reference evidence="4 5" key="1">
    <citation type="submission" date="2018-02" db="EMBL/GenBank/DDBJ databases">
        <title>Genome sequence of Desulfovibrio carbinolicus DSM 3852.</title>
        <authorList>
            <person name="Wilbanks E."/>
            <person name="Skennerton C.T."/>
            <person name="Orphan V.J."/>
        </authorList>
    </citation>
    <scope>NUCLEOTIDE SEQUENCE [LARGE SCALE GENOMIC DNA]</scope>
    <source>
        <strain evidence="4 5">DSM 3852</strain>
    </source>
</reference>
<dbReference type="Pfam" id="PF13432">
    <property type="entry name" value="TPR_16"/>
    <property type="match status" value="2"/>
</dbReference>
<dbReference type="KEGG" id="dcb:C3Y92_02585"/>
<evidence type="ECO:0000256" key="1">
    <source>
        <dbReference type="PROSITE-ProRule" id="PRU00339"/>
    </source>
</evidence>
<dbReference type="OrthoDB" id="5456313at2"/>
<dbReference type="PANTHER" id="PTHR12558">
    <property type="entry name" value="CELL DIVISION CYCLE 16,23,27"/>
    <property type="match status" value="1"/>
</dbReference>
<dbReference type="PROSITE" id="PS50005">
    <property type="entry name" value="TPR"/>
    <property type="match status" value="3"/>
</dbReference>
<organism evidence="4 5">
    <name type="scientific">Solidesulfovibrio carbinolicus</name>
    <dbReference type="NCBI Taxonomy" id="296842"/>
    <lineage>
        <taxon>Bacteria</taxon>
        <taxon>Pseudomonadati</taxon>
        <taxon>Thermodesulfobacteriota</taxon>
        <taxon>Desulfovibrionia</taxon>
        <taxon>Desulfovibrionales</taxon>
        <taxon>Desulfovibrionaceae</taxon>
        <taxon>Solidesulfovibrio</taxon>
    </lineage>
</organism>
<dbReference type="RefSeq" id="WP_015862643.1">
    <property type="nucleotide sequence ID" value="NZ_CP026538.1"/>
</dbReference>
<dbReference type="Proteomes" id="UP000293296">
    <property type="component" value="Chromosome"/>
</dbReference>
<accession>A0A4P6HGI8</accession>
<dbReference type="AlphaFoldDB" id="A0A4P6HGI8"/>
<evidence type="ECO:0000313" key="4">
    <source>
        <dbReference type="EMBL" id="QAZ66183.1"/>
    </source>
</evidence>
<feature type="repeat" description="TPR" evidence="1">
    <location>
        <begin position="36"/>
        <end position="69"/>
    </location>
</feature>
<feature type="repeat" description="TPR" evidence="1">
    <location>
        <begin position="138"/>
        <end position="171"/>
    </location>
</feature>
<protein>
    <submittedName>
        <fullName evidence="4">Tetratricopeptide repeat protein</fullName>
    </submittedName>
</protein>
<dbReference type="InterPro" id="IPR011990">
    <property type="entry name" value="TPR-like_helical_dom_sf"/>
</dbReference>
<dbReference type="PANTHER" id="PTHR12558:SF13">
    <property type="entry name" value="CELL DIVISION CYCLE PROTEIN 27 HOMOLOG"/>
    <property type="match status" value="1"/>
</dbReference>
<feature type="chain" id="PRO_5020617013" evidence="3">
    <location>
        <begin position="20"/>
        <end position="213"/>
    </location>
</feature>
<evidence type="ECO:0000256" key="3">
    <source>
        <dbReference type="SAM" id="SignalP"/>
    </source>
</evidence>
<sequence>MAKHLMTVLAAAVLLMGLAACQPQQTVVVAAPQASAQDYYDAGVRAFTMGDYNNAAAQFDAAVRMAPGMADAYWYLGQSYVRLGQTGRADAAYRAGLAVAPGYARLHEGLGILSYDTGNQLVARQELAQAAALGSTNPQAYFYLGNLALLDGDCPAAKAHYQRALALDPSYALARQGLADAQSRCRPKAAPAPRPKVEKSFTGGGRAIDPSDF</sequence>
<gene>
    <name evidence="4" type="ORF">C3Y92_02585</name>
</gene>
<feature type="signal peptide" evidence="3">
    <location>
        <begin position="1"/>
        <end position="19"/>
    </location>
</feature>
<evidence type="ECO:0000313" key="5">
    <source>
        <dbReference type="Proteomes" id="UP000293296"/>
    </source>
</evidence>
<proteinExistence type="predicted"/>
<dbReference type="PROSITE" id="PS51257">
    <property type="entry name" value="PROKAR_LIPOPROTEIN"/>
    <property type="match status" value="1"/>
</dbReference>